<dbReference type="Proteomes" id="UP000075809">
    <property type="component" value="Unassembled WGS sequence"/>
</dbReference>
<proteinExistence type="predicted"/>
<accession>A0A151X401</accession>
<dbReference type="PANTHER" id="PTHR12243">
    <property type="entry name" value="MADF DOMAIN TRANSCRIPTION FACTOR"/>
    <property type="match status" value="1"/>
</dbReference>
<protein>
    <recommendedName>
        <fullName evidence="2">MADF domain-containing protein</fullName>
    </recommendedName>
</protein>
<dbReference type="EMBL" id="KQ982553">
    <property type="protein sequence ID" value="KYQ55155.1"/>
    <property type="molecule type" value="Genomic_DNA"/>
</dbReference>
<feature type="region of interest" description="Disordered" evidence="1">
    <location>
        <begin position="105"/>
        <end position="136"/>
    </location>
</feature>
<feature type="domain" description="MADF" evidence="2">
    <location>
        <begin position="1"/>
        <end position="94"/>
    </location>
</feature>
<evidence type="ECO:0000313" key="4">
    <source>
        <dbReference type="Proteomes" id="UP000075809"/>
    </source>
</evidence>
<organism evidence="3 4">
    <name type="scientific">Mycetomoellerius zeteki</name>
    <dbReference type="NCBI Taxonomy" id="64791"/>
    <lineage>
        <taxon>Eukaryota</taxon>
        <taxon>Metazoa</taxon>
        <taxon>Ecdysozoa</taxon>
        <taxon>Arthropoda</taxon>
        <taxon>Hexapoda</taxon>
        <taxon>Insecta</taxon>
        <taxon>Pterygota</taxon>
        <taxon>Neoptera</taxon>
        <taxon>Endopterygota</taxon>
        <taxon>Hymenoptera</taxon>
        <taxon>Apocrita</taxon>
        <taxon>Aculeata</taxon>
        <taxon>Formicoidea</taxon>
        <taxon>Formicidae</taxon>
        <taxon>Myrmicinae</taxon>
        <taxon>Mycetomoellerius</taxon>
    </lineage>
</organism>
<feature type="compositionally biased region" description="Acidic residues" evidence="1">
    <location>
        <begin position="108"/>
        <end position="118"/>
    </location>
</feature>
<name>A0A151X401_9HYME</name>
<evidence type="ECO:0000259" key="2">
    <source>
        <dbReference type="PROSITE" id="PS51029"/>
    </source>
</evidence>
<dbReference type="PANTHER" id="PTHR12243:SF67">
    <property type="entry name" value="COREPRESSOR OF PANGOLIN, ISOFORM A-RELATED"/>
    <property type="match status" value="1"/>
</dbReference>
<dbReference type="Pfam" id="PF10545">
    <property type="entry name" value="MADF_DNA_bdg"/>
    <property type="match status" value="1"/>
</dbReference>
<evidence type="ECO:0000256" key="1">
    <source>
        <dbReference type="SAM" id="MobiDB-lite"/>
    </source>
</evidence>
<reference evidence="3 4" key="1">
    <citation type="submission" date="2015-09" db="EMBL/GenBank/DDBJ databases">
        <title>Trachymyrmex zeteki WGS genome.</title>
        <authorList>
            <person name="Nygaard S."/>
            <person name="Hu H."/>
            <person name="Boomsma J."/>
            <person name="Zhang G."/>
        </authorList>
    </citation>
    <scope>NUCLEOTIDE SEQUENCE [LARGE SCALE GENOMIC DNA]</scope>
    <source>
        <strain evidence="3">Tzet28-1</strain>
        <tissue evidence="3">Whole body</tissue>
    </source>
</reference>
<dbReference type="PROSITE" id="PS51029">
    <property type="entry name" value="MADF"/>
    <property type="match status" value="1"/>
</dbReference>
<keyword evidence="4" id="KW-1185">Reference proteome</keyword>
<dbReference type="STRING" id="64791.A0A151X401"/>
<gene>
    <name evidence="3" type="ORF">ALC60_05964</name>
</gene>
<dbReference type="AlphaFoldDB" id="A0A151X401"/>
<dbReference type="InterPro" id="IPR006578">
    <property type="entry name" value="MADF-dom"/>
</dbReference>
<evidence type="ECO:0000313" key="3">
    <source>
        <dbReference type="EMBL" id="KYQ55155.1"/>
    </source>
</evidence>
<dbReference type="InterPro" id="IPR039353">
    <property type="entry name" value="TF_Adf1"/>
</dbReference>
<sequence>MFISAIEIREPLWNIKLPIAQRSKEIKSLLWKEVYKEMKGKYTVESAKKKWKNICDTHRRYVKEEKSIRSGSATKKKNKWIYYEQMGFMREIDLVEKNTVSNITMNDSCEDTNDDHDENEAPKEQASKQKKSRTKEEAIDRLTDALSAPQPVIQFPAPPVLPPPPPPMDTVEAFLIMIGNELRSLDDNTRSDVMLNIHMYIVRKKRNVQVDIDFV</sequence>
<dbReference type="SMART" id="SM00595">
    <property type="entry name" value="MADF"/>
    <property type="match status" value="1"/>
</dbReference>